<evidence type="ECO:0000313" key="2">
    <source>
        <dbReference type="EMBL" id="SKA36245.1"/>
    </source>
</evidence>
<evidence type="ECO:0000259" key="1">
    <source>
        <dbReference type="Pfam" id="PF05050"/>
    </source>
</evidence>
<dbReference type="Pfam" id="PF05050">
    <property type="entry name" value="Methyltransf_21"/>
    <property type="match status" value="1"/>
</dbReference>
<evidence type="ECO:0000313" key="3">
    <source>
        <dbReference type="Proteomes" id="UP000190092"/>
    </source>
</evidence>
<dbReference type="PANTHER" id="PTHR34203">
    <property type="entry name" value="METHYLTRANSFERASE, FKBM FAMILY PROTEIN"/>
    <property type="match status" value="1"/>
</dbReference>
<sequence length="276" mass="30612">MFEDLYSIHLATWPRPVLEAAIRRRVQTAYLGNGIILARILGRMKIFLRSGDRGFACHVMLDGFWEMWLTQFLAHRVKPGMTAIDVGANFGYFTLLLGDAVGETGRVIAVEPNPDTAALLRETVLLNGHSTRTRVVPHALGARAGRDWLYSPDGEPKNATLVDKENLPGGRTFEVSTFTLDEIALEYPRVDLIKIDAEGGELNIVAGMQGLIARDHPIIVLEFNAARYPDPGGFLDKLLENYRSAKELSLDGAILPLDSESVLDKTNVQDRILLFE</sequence>
<dbReference type="NCBIfam" id="TIGR01444">
    <property type="entry name" value="fkbM_fam"/>
    <property type="match status" value="1"/>
</dbReference>
<keyword evidence="2" id="KW-0808">Transferase</keyword>
<dbReference type="InterPro" id="IPR029063">
    <property type="entry name" value="SAM-dependent_MTases_sf"/>
</dbReference>
<organism evidence="2 3">
    <name type="scientific">Enhydrobacter aerosaccus</name>
    <dbReference type="NCBI Taxonomy" id="225324"/>
    <lineage>
        <taxon>Bacteria</taxon>
        <taxon>Pseudomonadati</taxon>
        <taxon>Pseudomonadota</taxon>
        <taxon>Alphaproteobacteria</taxon>
        <taxon>Hyphomicrobiales</taxon>
        <taxon>Enhydrobacter</taxon>
    </lineage>
</organism>
<dbReference type="GO" id="GO:0032259">
    <property type="term" value="P:methylation"/>
    <property type="evidence" value="ECO:0007669"/>
    <property type="project" value="UniProtKB-KW"/>
</dbReference>
<proteinExistence type="predicted"/>
<feature type="domain" description="Methyltransferase FkbM" evidence="1">
    <location>
        <begin position="85"/>
        <end position="237"/>
    </location>
</feature>
<dbReference type="Gene3D" id="3.40.50.150">
    <property type="entry name" value="Vaccinia Virus protein VP39"/>
    <property type="match status" value="1"/>
</dbReference>
<reference evidence="3" key="1">
    <citation type="submission" date="2017-02" db="EMBL/GenBank/DDBJ databases">
        <authorList>
            <person name="Varghese N."/>
            <person name="Submissions S."/>
        </authorList>
    </citation>
    <scope>NUCLEOTIDE SEQUENCE [LARGE SCALE GENOMIC DNA]</scope>
    <source>
        <strain evidence="3">ATCC 27094</strain>
    </source>
</reference>
<dbReference type="EMBL" id="FUWJ01000013">
    <property type="protein sequence ID" value="SKA36245.1"/>
    <property type="molecule type" value="Genomic_DNA"/>
</dbReference>
<dbReference type="InterPro" id="IPR006342">
    <property type="entry name" value="FkbM_mtfrase"/>
</dbReference>
<dbReference type="Proteomes" id="UP000190092">
    <property type="component" value="Unassembled WGS sequence"/>
</dbReference>
<name>A0A1T4T6X0_9HYPH</name>
<gene>
    <name evidence="2" type="ORF">SAMN02745126_05791</name>
</gene>
<dbReference type="GO" id="GO:0008168">
    <property type="term" value="F:methyltransferase activity"/>
    <property type="evidence" value="ECO:0007669"/>
    <property type="project" value="UniProtKB-KW"/>
</dbReference>
<protein>
    <submittedName>
        <fullName evidence="2">Methyltransferase, FkbM family</fullName>
    </submittedName>
</protein>
<dbReference type="SUPFAM" id="SSF53335">
    <property type="entry name" value="S-adenosyl-L-methionine-dependent methyltransferases"/>
    <property type="match status" value="1"/>
</dbReference>
<dbReference type="PANTHER" id="PTHR34203:SF15">
    <property type="entry name" value="SLL1173 PROTEIN"/>
    <property type="match status" value="1"/>
</dbReference>
<accession>A0A1T4T6X0</accession>
<dbReference type="OrthoDB" id="5679686at2"/>
<keyword evidence="2" id="KW-0489">Methyltransferase</keyword>
<dbReference type="STRING" id="225324.SAMN02745126_05791"/>
<keyword evidence="3" id="KW-1185">Reference proteome</keyword>
<dbReference type="InterPro" id="IPR052514">
    <property type="entry name" value="SAM-dependent_MTase"/>
</dbReference>
<dbReference type="AlphaFoldDB" id="A0A1T4T6X0"/>